<proteinExistence type="predicted"/>
<gene>
    <name evidence="1" type="primary">yzzM</name>
    <name evidence="1" type="ORF">BSU_39885</name>
</gene>
<evidence type="ECO:0000313" key="1">
    <source>
        <dbReference type="EMBL" id="CAL5236817.1"/>
    </source>
</evidence>
<evidence type="ECO:0000313" key="2">
    <source>
        <dbReference type="Proteomes" id="UP000001570"/>
    </source>
</evidence>
<accession>A0AAT9J3U9</accession>
<dbReference type="EMBL" id="AL009126">
    <property type="protein sequence ID" value="CAL5236817.1"/>
    <property type="molecule type" value="Genomic_DNA"/>
</dbReference>
<reference evidence="1 2" key="1">
    <citation type="journal article" date="1997" name="Nature">
        <title>The complete genome sequence of the Gram-positive bacterium Bacillus subtilis.</title>
        <authorList>
            <person name="Kunst F."/>
            <person name="Ogasawara N."/>
            <person name="Moszer I."/>
            <person name="Albertini A.M."/>
            <person name="Alloni G."/>
            <person name="Azevedo V."/>
            <person name="Bertero M.G."/>
            <person name="Bessieres P."/>
            <person name="Bolotin A."/>
            <person name="Borchert S."/>
            <person name="Borriss R."/>
            <person name="Boursier L."/>
            <person name="Brans A."/>
            <person name="Braun M."/>
            <person name="Brignell S.C."/>
            <person name="Bron S."/>
            <person name="Brouillet S."/>
            <person name="Bruschi C.V."/>
            <person name="Caldwell B."/>
            <person name="Capuano V."/>
            <person name="Carter N.M."/>
            <person name="Choi S.K."/>
            <person name="Codani J.J."/>
            <person name="Connerton I.F."/>
            <person name="Cummings N.J."/>
            <person name="Daniel R.A."/>
            <person name="Denizot F."/>
            <person name="Devine K.M."/>
            <person name="Dusterhoft A."/>
            <person name="Ehrlich S.D."/>
            <person name="Emmerson P.T."/>
            <person name="Entian K.D."/>
            <person name="Errington J."/>
            <person name="Fabret C."/>
            <person name="Ferrari E."/>
            <person name="Foulger D."/>
            <person name="Fritz C."/>
            <person name="Fujita M."/>
            <person name="Fujita Y."/>
            <person name="Fuma S."/>
            <person name="Galizzi A."/>
            <person name="Galleron N."/>
            <person name="Ghim S.Y."/>
            <person name="Glaser P."/>
            <person name="Goffeau A."/>
            <person name="Golightly E.J."/>
            <person name="Grandi G."/>
            <person name="Guiseppi G."/>
            <person name="Guy B.J."/>
            <person name="Haga K."/>
            <person name="Haiech J."/>
            <person name="Harwood C.R."/>
            <person name="Henaut A."/>
            <person name="Hilbert H."/>
            <person name="Holsappel S."/>
            <person name="Hosono S."/>
            <person name="Hullo M.F."/>
            <person name="Itaya M."/>
            <person name="Jones L."/>
            <person name="Joris B."/>
            <person name="Karamata D."/>
            <person name="Kasahara Y."/>
            <person name="Klaerr-Blanchard M."/>
            <person name="Klein C."/>
            <person name="Kobayashi Y."/>
            <person name="Koetter P."/>
            <person name="Koningstein G."/>
            <person name="Krogh S."/>
            <person name="Kumano M."/>
            <person name="Kurita K."/>
            <person name="Lapidus A."/>
            <person name="Lardinois S."/>
            <person name="Lauber J."/>
            <person name="Lazarevic V."/>
            <person name="Lee S.M."/>
            <person name="Levine A."/>
            <person name="Liu H."/>
            <person name="Masuda S."/>
            <person name="Mauel C."/>
            <person name="Medigue C."/>
            <person name="Medina N."/>
            <person name="Mellado R.P."/>
            <person name="Mizuno M."/>
            <person name="Moestl D."/>
            <person name="Nakai S."/>
            <person name="Noback M."/>
            <person name="Noone D."/>
            <person name="O'Reilly M."/>
            <person name="Ogawa K."/>
            <person name="Ogiwara A."/>
            <person name="Oudega B."/>
            <person name="Park S.H."/>
            <person name="Parro V."/>
            <person name="Pohl T.M."/>
            <person name="Portetelle D."/>
            <person name="Porwollik S."/>
            <person name="Prescott A.M."/>
            <person name="Presecan E."/>
            <person name="Pujic P."/>
            <person name="Purnelle B."/>
            <person name="Rapoport G."/>
            <person name="Rey M."/>
            <person name="Reynolds S."/>
            <person name="Rieger M."/>
            <person name="Rivolta C."/>
            <person name="Rocha E."/>
            <person name="Roche B."/>
            <person name="Rose M."/>
            <person name="Sadaie Y."/>
            <person name="Sato T."/>
            <person name="Scanlan E."/>
            <person name="Schleich S."/>
            <person name="Schroeter R."/>
            <person name="Scoffone F."/>
            <person name="Sekiguchi J."/>
            <person name="Sekowska A."/>
            <person name="Seror S.J."/>
            <person name="Serror P."/>
            <person name="Shin B.S."/>
            <person name="Soldo B."/>
            <person name="Sorokin A."/>
            <person name="Tacconi E."/>
            <person name="Takagi T."/>
            <person name="Takahashi H."/>
            <person name="Takemaru K."/>
            <person name="Takeuchi M."/>
            <person name="Tamakoshi A."/>
            <person name="Tanaka T."/>
            <person name="Terpstra P."/>
            <person name="Tognoni A."/>
            <person name="Tosato V."/>
            <person name="Uchiyama S."/>
            <person name="Vandenbol M."/>
            <person name="Vannier F."/>
            <person name="Vassarotti A."/>
            <person name="Viari A."/>
            <person name="Wambutt R."/>
            <person name="Wedler E."/>
            <person name="Wedler H."/>
            <person name="Weitzenegger T."/>
            <person name="Winters P."/>
            <person name="Wipat A."/>
            <person name="Yamamoto H."/>
            <person name="Yamane K."/>
            <person name="Yasumoto K."/>
            <person name="Yata K."/>
            <person name="Yoshida K."/>
            <person name="Yoshikawa H.F."/>
            <person name="Zumstein E."/>
            <person name="Yoshikawa H."/>
            <person name="Danchin A."/>
        </authorList>
    </citation>
    <scope>NUCLEOTIDE SEQUENCE [LARGE SCALE GENOMIC DNA]</scope>
    <source>
        <strain evidence="1 2">168</strain>
    </source>
</reference>
<name>A0AAT9J3U9_BACSU</name>
<dbReference type="Proteomes" id="UP000001570">
    <property type="component" value="Chromosome"/>
</dbReference>
<protein>
    <submittedName>
        <fullName evidence="1">Uncharacterized protein</fullName>
    </submittedName>
</protein>
<keyword evidence="2" id="KW-1185">Reference proteome</keyword>
<organism evidence="1 2">
    <name type="scientific">Bacillus subtilis (strain 168)</name>
    <dbReference type="NCBI Taxonomy" id="224308"/>
    <lineage>
        <taxon>Bacteria</taxon>
        <taxon>Bacillati</taxon>
        <taxon>Bacillota</taxon>
        <taxon>Bacilli</taxon>
        <taxon>Bacillales</taxon>
        <taxon>Bacillaceae</taxon>
        <taxon>Bacillus</taxon>
    </lineage>
</organism>
<sequence length="22" mass="2528">MKKAYKKPRLFELRRAVAAGGH</sequence>
<dbReference type="AlphaFoldDB" id="A0AAT9J3U9"/>